<name>A0A495IBU4_9MICO</name>
<protein>
    <submittedName>
        <fullName evidence="1">Protein-tyrosine phosphatase</fullName>
    </submittedName>
</protein>
<evidence type="ECO:0000313" key="1">
    <source>
        <dbReference type="EMBL" id="RKR73467.1"/>
    </source>
</evidence>
<keyword evidence="2" id="KW-1185">Reference proteome</keyword>
<reference evidence="1 2" key="1">
    <citation type="submission" date="2018-10" db="EMBL/GenBank/DDBJ databases">
        <title>Sequencing the genomes of 1000 actinobacteria strains.</title>
        <authorList>
            <person name="Klenk H.-P."/>
        </authorList>
    </citation>
    <scope>NUCLEOTIDE SEQUENCE [LARGE SCALE GENOMIC DNA]</scope>
    <source>
        <strain evidence="1 2">DSM 17894</strain>
    </source>
</reference>
<sequence>MPTTPHESPRTLSNLREVGGDGLQARLRPGRRRVFRANTETVPADAYPSTVSHVVDLRRADEAEATPHPLAGMPGYVSAPLFDPSSGVEADPAALSLEQQYDDWIERHSSTIAEALRAVARTGGDDTAAGAGEHADVLICCAAGKDRTGVMSLLLASVWGADDSTIAADYAATGPNLRERFARELAESTDREHTLRMHRCVPEIAEHLLATLEERHGGARGYLRAIGLTDDEVAAL</sequence>
<dbReference type="Gene3D" id="3.90.190.10">
    <property type="entry name" value="Protein tyrosine phosphatase superfamily"/>
    <property type="match status" value="1"/>
</dbReference>
<proteinExistence type="predicted"/>
<dbReference type="Proteomes" id="UP000280008">
    <property type="component" value="Unassembled WGS sequence"/>
</dbReference>
<dbReference type="InterPro" id="IPR029021">
    <property type="entry name" value="Prot-tyrosine_phosphatase-like"/>
</dbReference>
<dbReference type="RefSeq" id="WP_121368330.1">
    <property type="nucleotide sequence ID" value="NZ_RBKS01000001.1"/>
</dbReference>
<gene>
    <name evidence="1" type="ORF">C8E83_0560</name>
</gene>
<dbReference type="OrthoDB" id="1188001at2"/>
<dbReference type="SUPFAM" id="SSF52799">
    <property type="entry name" value="(Phosphotyrosine protein) phosphatases II"/>
    <property type="match status" value="1"/>
</dbReference>
<dbReference type="GO" id="GO:0004721">
    <property type="term" value="F:phosphoprotein phosphatase activity"/>
    <property type="evidence" value="ECO:0007669"/>
    <property type="project" value="InterPro"/>
</dbReference>
<evidence type="ECO:0000313" key="2">
    <source>
        <dbReference type="Proteomes" id="UP000280008"/>
    </source>
</evidence>
<organism evidence="1 2">
    <name type="scientific">Frondihabitans australicus</name>
    <dbReference type="NCBI Taxonomy" id="386892"/>
    <lineage>
        <taxon>Bacteria</taxon>
        <taxon>Bacillati</taxon>
        <taxon>Actinomycetota</taxon>
        <taxon>Actinomycetes</taxon>
        <taxon>Micrococcales</taxon>
        <taxon>Microbacteriaceae</taxon>
        <taxon>Frondihabitans</taxon>
    </lineage>
</organism>
<accession>A0A495IBU4</accession>
<dbReference type="Pfam" id="PF13350">
    <property type="entry name" value="Y_phosphatase3"/>
    <property type="match status" value="1"/>
</dbReference>
<dbReference type="InterPro" id="IPR026893">
    <property type="entry name" value="Tyr/Ser_Pase_IphP-type"/>
</dbReference>
<dbReference type="AlphaFoldDB" id="A0A495IBU4"/>
<comment type="caution">
    <text evidence="1">The sequence shown here is derived from an EMBL/GenBank/DDBJ whole genome shotgun (WGS) entry which is preliminary data.</text>
</comment>
<dbReference type="EMBL" id="RBKS01000001">
    <property type="protein sequence ID" value="RKR73467.1"/>
    <property type="molecule type" value="Genomic_DNA"/>
</dbReference>